<dbReference type="EMBL" id="JAVTTP010000001">
    <property type="protein sequence ID" value="MDT7827561.1"/>
    <property type="molecule type" value="Genomic_DNA"/>
</dbReference>
<gene>
    <name evidence="5" type="ORF">RQM65_02640</name>
</gene>
<dbReference type="Proteomes" id="UP001250656">
    <property type="component" value="Unassembled WGS sequence"/>
</dbReference>
<feature type="domain" description="Secretion system C-terminal sorting" evidence="4">
    <location>
        <begin position="455"/>
        <end position="530"/>
    </location>
</feature>
<evidence type="ECO:0000256" key="3">
    <source>
        <dbReference type="SAM" id="SignalP"/>
    </source>
</evidence>
<organism evidence="5 6">
    <name type="scientific">Pricia mediterranea</name>
    <dbReference type="NCBI Taxonomy" id="3076079"/>
    <lineage>
        <taxon>Bacteria</taxon>
        <taxon>Pseudomonadati</taxon>
        <taxon>Bacteroidota</taxon>
        <taxon>Flavobacteriia</taxon>
        <taxon>Flavobacteriales</taxon>
        <taxon>Flavobacteriaceae</taxon>
        <taxon>Pricia</taxon>
    </lineage>
</organism>
<feature type="chain" id="PRO_5045921091" evidence="3">
    <location>
        <begin position="21"/>
        <end position="532"/>
    </location>
</feature>
<protein>
    <submittedName>
        <fullName evidence="5">T9SS type A sorting domain-containing protein</fullName>
    </submittedName>
</protein>
<dbReference type="InterPro" id="IPR026444">
    <property type="entry name" value="Secre_tail"/>
</dbReference>
<feature type="region of interest" description="Disordered" evidence="2">
    <location>
        <begin position="239"/>
        <end position="276"/>
    </location>
</feature>
<dbReference type="SUPFAM" id="SSF103647">
    <property type="entry name" value="TSP type-3 repeat"/>
    <property type="match status" value="1"/>
</dbReference>
<comment type="caution">
    <text evidence="5">The sequence shown here is derived from an EMBL/GenBank/DDBJ whole genome shotgun (WGS) entry which is preliminary data.</text>
</comment>
<dbReference type="NCBIfam" id="TIGR04183">
    <property type="entry name" value="Por_Secre_tail"/>
    <property type="match status" value="1"/>
</dbReference>
<dbReference type="InterPro" id="IPR028974">
    <property type="entry name" value="TSP_type-3_rpt"/>
</dbReference>
<reference evidence="5 6" key="1">
    <citation type="submission" date="2023-09" db="EMBL/GenBank/DDBJ databases">
        <title>Novel taxa isolated from Blanes Bay.</title>
        <authorList>
            <person name="Rey-Velasco X."/>
            <person name="Lucena T."/>
        </authorList>
    </citation>
    <scope>NUCLEOTIDE SEQUENCE [LARGE SCALE GENOMIC DNA]</scope>
    <source>
        <strain evidence="5 6">S334</strain>
    </source>
</reference>
<sequence>MKRIIILFAGLLLCIPFSRGQSIVSAEYFFDGDPGIGNGIALSVNDNAGQLAQEFSIPTTGLSEGFHSLYIRVNGNNGNWSLYDRSIFYVMSFTDASEPIANAEYFFDEDPGIGEGTALAVDTNSGRLVENMTIPIEGLAEGQHVLYIRVQSQSGNWSLYDQRNFGVTADALDSTVTLDETTITANLADATYQWLDCNDENSPIQGETDQSFEASESGTYAVQITKGDQTVVSACTEISIDSEPGDSEDDQDSENDQEGENDQDNDGVPDALDQCDNTSAGAVVDANGCPVFTLPADNFIITTVGESCISSNNGSIEIAAETSLPYSASLTGPNGTLNQEFSDVTVFQDLVAGAYGLCIQIDGQPDYERCFDVSLTQPEALSASSKVNAMARTLNLHLKGSQTYTITLNDEIITTSDNEITLALRKGGNTITVVGDARCQGIYEEKIVLGPGTLVYPNPIASGNLHVDLSFANLSRKADISLFNLNGALISEEERSIEQGRILLDMDGLPKGVYILSVRTDEALLNQKIIKR</sequence>
<keyword evidence="6" id="KW-1185">Reference proteome</keyword>
<dbReference type="RefSeq" id="WP_314012532.1">
    <property type="nucleotide sequence ID" value="NZ_JAVTTP010000001.1"/>
</dbReference>
<feature type="compositionally biased region" description="Acidic residues" evidence="2">
    <location>
        <begin position="243"/>
        <end position="267"/>
    </location>
</feature>
<name>A0ABU3L1H0_9FLAO</name>
<proteinExistence type="predicted"/>
<evidence type="ECO:0000256" key="1">
    <source>
        <dbReference type="ARBA" id="ARBA00022729"/>
    </source>
</evidence>
<accession>A0ABU3L1H0</accession>
<evidence type="ECO:0000313" key="5">
    <source>
        <dbReference type="EMBL" id="MDT7827561.1"/>
    </source>
</evidence>
<evidence type="ECO:0000259" key="4">
    <source>
        <dbReference type="Pfam" id="PF18962"/>
    </source>
</evidence>
<dbReference type="Pfam" id="PF18962">
    <property type="entry name" value="Por_Secre_tail"/>
    <property type="match status" value="1"/>
</dbReference>
<keyword evidence="1 3" id="KW-0732">Signal</keyword>
<feature type="signal peptide" evidence="3">
    <location>
        <begin position="1"/>
        <end position="20"/>
    </location>
</feature>
<evidence type="ECO:0000313" key="6">
    <source>
        <dbReference type="Proteomes" id="UP001250656"/>
    </source>
</evidence>
<evidence type="ECO:0000256" key="2">
    <source>
        <dbReference type="SAM" id="MobiDB-lite"/>
    </source>
</evidence>